<organism evidence="2 3">
    <name type="scientific">Teichococcus coralli</name>
    <dbReference type="NCBI Taxonomy" id="2545983"/>
    <lineage>
        <taxon>Bacteria</taxon>
        <taxon>Pseudomonadati</taxon>
        <taxon>Pseudomonadota</taxon>
        <taxon>Alphaproteobacteria</taxon>
        <taxon>Acetobacterales</taxon>
        <taxon>Roseomonadaceae</taxon>
        <taxon>Roseomonas</taxon>
    </lineage>
</organism>
<evidence type="ECO:0000313" key="2">
    <source>
        <dbReference type="EMBL" id="MXP63815.1"/>
    </source>
</evidence>
<reference evidence="2 3" key="1">
    <citation type="submission" date="2019-03" db="EMBL/GenBank/DDBJ databases">
        <title>Roseomonas sp. a novel Roseomonas species isolated from Sea whip Gorgonian.</title>
        <authorList>
            <person name="Li F."/>
            <person name="Pan X."/>
            <person name="Huang S."/>
            <person name="Li Z."/>
            <person name="Meng B."/>
        </authorList>
    </citation>
    <scope>NUCLEOTIDE SEQUENCE [LARGE SCALE GENOMIC DNA]</scope>
    <source>
        <strain evidence="2 3">M0104</strain>
    </source>
</reference>
<dbReference type="PANTHER" id="PTHR11851">
    <property type="entry name" value="METALLOPROTEASE"/>
    <property type="match status" value="1"/>
</dbReference>
<sequence>MSGTGFSLPIQVVEGGGLTAWLAEDHSVPVVSITWSWPGGAALDPRGQEGAARLAANLMTEGAGELDATAFADALQDEAIGLDFSADRDSFQGGFRALVPALPQAVRLARLAMTAPRFEPDAVARERARALAMVRRSLEGPQGRGARAFWAAGFPDHPAGRPTGGTEESLAALTVEQLRAALARHLRRAPGLLISASGAITADELAALLPALFGALPEGKVEDPPPLPEFRHFGTQVVPVASPQSAILFGQPGIPVNDPAWETAQLVLRILAGGGFTARLTHSIREERGLTYGIGAGLEVIFGQSVLAGSCATANARVGETLTVLRAEWKRMAESGPTAAEIEEAVAFLTGNQPLQFTDSRRTAAILLAMRRNGRPLDWLARRPERLAAITREQAAKVAARLLAPAGLSVTVAGQPEGL</sequence>
<protein>
    <submittedName>
        <fullName evidence="2">Insulinase family protein</fullName>
    </submittedName>
</protein>
<dbReference type="SUPFAM" id="SSF63411">
    <property type="entry name" value="LuxS/MPP-like metallohydrolase"/>
    <property type="match status" value="2"/>
</dbReference>
<dbReference type="Proteomes" id="UP000460715">
    <property type="component" value="Unassembled WGS sequence"/>
</dbReference>
<dbReference type="InterPro" id="IPR050361">
    <property type="entry name" value="MPP/UQCRC_Complex"/>
</dbReference>
<dbReference type="OrthoDB" id="9811314at2"/>
<dbReference type="RefSeq" id="WP_160936930.1">
    <property type="nucleotide sequence ID" value="NZ_SNVJ01000007.1"/>
</dbReference>
<feature type="domain" description="Peptidase M16 C-terminal" evidence="1">
    <location>
        <begin position="173"/>
        <end position="347"/>
    </location>
</feature>
<name>A0A845BAK2_9PROT</name>
<dbReference type="Pfam" id="PF05193">
    <property type="entry name" value="Peptidase_M16_C"/>
    <property type="match status" value="1"/>
</dbReference>
<gene>
    <name evidence="2" type="ORF">E0493_10685</name>
</gene>
<evidence type="ECO:0000259" key="1">
    <source>
        <dbReference type="Pfam" id="PF05193"/>
    </source>
</evidence>
<dbReference type="AlphaFoldDB" id="A0A845BAK2"/>
<dbReference type="InterPro" id="IPR011249">
    <property type="entry name" value="Metalloenz_LuxS/M16"/>
</dbReference>
<dbReference type="Gene3D" id="3.30.830.10">
    <property type="entry name" value="Metalloenzyme, LuxS/M16 peptidase-like"/>
    <property type="match status" value="2"/>
</dbReference>
<accession>A0A845BAK2</accession>
<keyword evidence="3" id="KW-1185">Reference proteome</keyword>
<dbReference type="PANTHER" id="PTHR11851:SF224">
    <property type="entry name" value="PROCESSING PROTEASE"/>
    <property type="match status" value="1"/>
</dbReference>
<proteinExistence type="predicted"/>
<comment type="caution">
    <text evidence="2">The sequence shown here is derived from an EMBL/GenBank/DDBJ whole genome shotgun (WGS) entry which is preliminary data.</text>
</comment>
<dbReference type="InterPro" id="IPR007863">
    <property type="entry name" value="Peptidase_M16_C"/>
</dbReference>
<evidence type="ECO:0000313" key="3">
    <source>
        <dbReference type="Proteomes" id="UP000460715"/>
    </source>
</evidence>
<dbReference type="EMBL" id="SNVJ01000007">
    <property type="protein sequence ID" value="MXP63815.1"/>
    <property type="molecule type" value="Genomic_DNA"/>
</dbReference>
<dbReference type="GO" id="GO:0046872">
    <property type="term" value="F:metal ion binding"/>
    <property type="evidence" value="ECO:0007669"/>
    <property type="project" value="InterPro"/>
</dbReference>